<dbReference type="Pfam" id="PF19289">
    <property type="entry name" value="PmbA_TldD_3rd"/>
    <property type="match status" value="1"/>
</dbReference>
<evidence type="ECO:0000259" key="4">
    <source>
        <dbReference type="Pfam" id="PF19290"/>
    </source>
</evidence>
<feature type="domain" description="Metalloprotease TldD/E central" evidence="4">
    <location>
        <begin position="113"/>
        <end position="218"/>
    </location>
</feature>
<dbReference type="SUPFAM" id="SSF111283">
    <property type="entry name" value="Putative modulator of DNA gyrase, PmbA/TldD"/>
    <property type="match status" value="1"/>
</dbReference>
<dbReference type="Gene3D" id="3.30.2290.10">
    <property type="entry name" value="PmbA/TldD superfamily"/>
    <property type="match status" value="1"/>
</dbReference>
<organism evidence="5 6">
    <name type="scientific">Peribacillus psychrosaccharolyticus</name>
    <name type="common">Bacillus psychrosaccharolyticus</name>
    <dbReference type="NCBI Taxonomy" id="1407"/>
    <lineage>
        <taxon>Bacteria</taxon>
        <taxon>Bacillati</taxon>
        <taxon>Bacillota</taxon>
        <taxon>Bacilli</taxon>
        <taxon>Bacillales</taxon>
        <taxon>Bacillaceae</taxon>
        <taxon>Peribacillus</taxon>
    </lineage>
</organism>
<dbReference type="InterPro" id="IPR047657">
    <property type="entry name" value="PmbA"/>
</dbReference>
<dbReference type="KEGG" id="ppsr:I6J18_04290"/>
<sequence>MNLENFKDQLFAYGTGQGFTDMELAYVREEKFACSLFETEIDSYDTSETYGISFRGLFKGKMGSAFTEKLDEDSVTYLIEEAKDNADVSEPEELEEIFSGSHFYKQPDFFSEKLEQVSISDKIALLKSTEPYIFEADERVTAIESFTLQSSEVERGLLNSKGLSLNERKNDFLIGLSVVVKDNNQIKNGFIVKNTQDFSKIVPQDIAHAAVEEAISQLHAKPVKSGDYPVVIRHDAAAMLLTVYSSIFSAENVQKGLSLLKDKEGKNIASPFVSIIDNPFEKQGLARRSFDDEGVATSYREIVSSGTLETLLYDLKTAKKADRESTGHAYKSSYNSSLEIAPTNFFIVPAEGEGDLVGKVEEGILITSLSGLHSGANTISGDFSLAATGLYIEGGVIKHAVKQMTIAGNFFELLKNIEAVGSDLEFCYIQMGGNCGSPSLLIKELAVTIE</sequence>
<dbReference type="GO" id="GO:0006508">
    <property type="term" value="P:proteolysis"/>
    <property type="evidence" value="ECO:0007669"/>
    <property type="project" value="InterPro"/>
</dbReference>
<dbReference type="PANTHER" id="PTHR43421">
    <property type="entry name" value="METALLOPROTEASE PMBA"/>
    <property type="match status" value="1"/>
</dbReference>
<comment type="similarity">
    <text evidence="1">Belongs to the peptidase U62 family.</text>
</comment>
<name>A0A974NNI6_PERPY</name>
<dbReference type="Proteomes" id="UP000595254">
    <property type="component" value="Chromosome"/>
</dbReference>
<gene>
    <name evidence="5" type="ORF">I6J18_04290</name>
</gene>
<evidence type="ECO:0000313" key="6">
    <source>
        <dbReference type="Proteomes" id="UP000595254"/>
    </source>
</evidence>
<feature type="domain" description="Metalloprotease TldD/E N-terminal" evidence="2">
    <location>
        <begin position="23"/>
        <end position="86"/>
    </location>
</feature>
<keyword evidence="6" id="KW-1185">Reference proteome</keyword>
<protein>
    <submittedName>
        <fullName evidence="5">TldD/PmbA family protein</fullName>
    </submittedName>
</protein>
<evidence type="ECO:0000259" key="2">
    <source>
        <dbReference type="Pfam" id="PF01523"/>
    </source>
</evidence>
<dbReference type="EMBL" id="CP068053">
    <property type="protein sequence ID" value="QQT01129.1"/>
    <property type="molecule type" value="Genomic_DNA"/>
</dbReference>
<reference evidence="5 6" key="1">
    <citation type="submission" date="2021-01" db="EMBL/GenBank/DDBJ databases">
        <title>FDA dAtabase for Regulatory Grade micrObial Sequences (FDA-ARGOS): Supporting development and validation of Infectious Disease Dx tests.</title>
        <authorList>
            <person name="Nelson B."/>
            <person name="Plummer A."/>
            <person name="Tallon L."/>
            <person name="Sadzewicz L."/>
            <person name="Zhao X."/>
            <person name="Boylan J."/>
            <person name="Ott S."/>
            <person name="Bowen H."/>
            <person name="Vavikolanu K."/>
            <person name="Mehta A."/>
            <person name="Aluvathingal J."/>
            <person name="Nadendla S."/>
            <person name="Myers T."/>
            <person name="Yan Y."/>
            <person name="Sichtig H."/>
        </authorList>
    </citation>
    <scope>NUCLEOTIDE SEQUENCE [LARGE SCALE GENOMIC DNA]</scope>
    <source>
        <strain evidence="5 6">FDAARGOS_1161</strain>
    </source>
</reference>
<dbReference type="InterPro" id="IPR036059">
    <property type="entry name" value="TldD/PmbA_sf"/>
</dbReference>
<dbReference type="InterPro" id="IPR045569">
    <property type="entry name" value="Metalloprtase-TldD/E_C"/>
</dbReference>
<dbReference type="GO" id="GO:0008237">
    <property type="term" value="F:metallopeptidase activity"/>
    <property type="evidence" value="ECO:0007669"/>
    <property type="project" value="InterPro"/>
</dbReference>
<dbReference type="RefSeq" id="WP_201647914.1">
    <property type="nucleotide sequence ID" value="NZ_CP068053.1"/>
</dbReference>
<evidence type="ECO:0000313" key="5">
    <source>
        <dbReference type="EMBL" id="QQT01129.1"/>
    </source>
</evidence>
<dbReference type="InterPro" id="IPR035068">
    <property type="entry name" value="TldD/PmbA_N"/>
</dbReference>
<accession>A0A974NNI6</accession>
<dbReference type="InterPro" id="IPR045570">
    <property type="entry name" value="Metalloprtase-TldD/E_cen_dom"/>
</dbReference>
<dbReference type="Pfam" id="PF01523">
    <property type="entry name" value="PmbA_TldD_1st"/>
    <property type="match status" value="1"/>
</dbReference>
<proteinExistence type="inferred from homology"/>
<feature type="domain" description="Metalloprotease TldD/E C-terminal" evidence="3">
    <location>
        <begin position="225"/>
        <end position="448"/>
    </location>
</feature>
<dbReference type="AlphaFoldDB" id="A0A974NNI6"/>
<dbReference type="Pfam" id="PF19290">
    <property type="entry name" value="PmbA_TldD_2nd"/>
    <property type="match status" value="1"/>
</dbReference>
<evidence type="ECO:0000259" key="3">
    <source>
        <dbReference type="Pfam" id="PF19289"/>
    </source>
</evidence>
<evidence type="ECO:0000256" key="1">
    <source>
        <dbReference type="ARBA" id="ARBA00005836"/>
    </source>
</evidence>
<dbReference type="InterPro" id="IPR002510">
    <property type="entry name" value="Metalloprtase-TldD/E_N"/>
</dbReference>
<dbReference type="PANTHER" id="PTHR43421:SF1">
    <property type="entry name" value="METALLOPROTEASE PMBA"/>
    <property type="match status" value="1"/>
</dbReference>
<dbReference type="GO" id="GO:0005829">
    <property type="term" value="C:cytosol"/>
    <property type="evidence" value="ECO:0007669"/>
    <property type="project" value="TreeGrafter"/>
</dbReference>